<accession>A0ACC0PVG2</accession>
<organism evidence="1 2">
    <name type="scientific">Rhododendron molle</name>
    <name type="common">Chinese azalea</name>
    <name type="synonym">Azalea mollis</name>
    <dbReference type="NCBI Taxonomy" id="49168"/>
    <lineage>
        <taxon>Eukaryota</taxon>
        <taxon>Viridiplantae</taxon>
        <taxon>Streptophyta</taxon>
        <taxon>Embryophyta</taxon>
        <taxon>Tracheophyta</taxon>
        <taxon>Spermatophyta</taxon>
        <taxon>Magnoliopsida</taxon>
        <taxon>eudicotyledons</taxon>
        <taxon>Gunneridae</taxon>
        <taxon>Pentapetalae</taxon>
        <taxon>asterids</taxon>
        <taxon>Ericales</taxon>
        <taxon>Ericaceae</taxon>
        <taxon>Ericoideae</taxon>
        <taxon>Rhodoreae</taxon>
        <taxon>Rhododendron</taxon>
    </lineage>
</organism>
<evidence type="ECO:0000313" key="2">
    <source>
        <dbReference type="Proteomes" id="UP001062846"/>
    </source>
</evidence>
<keyword evidence="2" id="KW-1185">Reference proteome</keyword>
<evidence type="ECO:0000313" key="1">
    <source>
        <dbReference type="EMBL" id="KAI8569733.1"/>
    </source>
</evidence>
<dbReference type="Proteomes" id="UP001062846">
    <property type="component" value="Chromosome 2"/>
</dbReference>
<name>A0ACC0PVG2_RHOML</name>
<comment type="caution">
    <text evidence="1">The sequence shown here is derived from an EMBL/GenBank/DDBJ whole genome shotgun (WGS) entry which is preliminary data.</text>
</comment>
<protein>
    <submittedName>
        <fullName evidence="1">Uncharacterized protein</fullName>
    </submittedName>
</protein>
<dbReference type="EMBL" id="CM046389">
    <property type="protein sequence ID" value="KAI8569733.1"/>
    <property type="molecule type" value="Genomic_DNA"/>
</dbReference>
<reference evidence="1" key="1">
    <citation type="submission" date="2022-02" db="EMBL/GenBank/DDBJ databases">
        <title>Plant Genome Project.</title>
        <authorList>
            <person name="Zhang R.-G."/>
        </authorList>
    </citation>
    <scope>NUCLEOTIDE SEQUENCE</scope>
    <source>
        <strain evidence="1">AT1</strain>
    </source>
</reference>
<sequence length="1153" mass="127825">MDEGLGDEAAGVDSVNGKCLLGKDVMMGSRGMATPNEGQYHHGSSPGFAAVLEGKNRDIGGDSQHPYDSPHCTEDAGVMVEELTLRNYNGENLAIVGTSKSSEILQTRKNQWQHLYQIGSGVSRGDTLLKDNGQSSSNAWEDVGYTVFSELFRQKPPDDAQNYNMEHSPNNENKAVATSMSPPPGGIRTKILSNSGFSEYFVKNTLKGKGVVLKGPTREGFGAEIKGQTNPKAVSTAKVAFDAPLSSSAKTVVSLASGAGRGVGPSLNAVNGGVNLREWMKARHYEANKVERLYIFRQIVDFVDFSHSQGVALQDLRPSFFKLLPSNQVIYLGSTVRQDTALNLTDQDNLFSENDRNNKRLLEQSLHPAVSQMVKKQKFGENLNLNKRWSQFSSRSGFKAAIATDTGLGVVLPQDSWDDLNVQHNLKREHKSEGNSSSPRGSNELQLLSTCTSDPLEEKWYASPEELNGRGCTFSSNIYVLGVLLFELLGLFDSERARTAAMSDLHHRILPPNFLSENPREAGFCLWLLHPERSSRPSAREVLQSGVVSGIVESYGDELSSSLSEDDTESELLLHFLLALKEEKQKDALKLVEEIKCLETDIEEVERRQPKQPLVLSGSPSKPLHSRGNRFQYGEHSSFELHSKLTSVANTEMRLMKNISQLESAYFSTRSSIQLSESAAATRTNKELLEDRDGEYSAPTDEKRKKPMDRLGAFFSGLCKYARYSKFEVRGVLRSGDLHNSANVICSLSFDRDQEYFAAAGVSKRIKIYDFEALFDKAVDIHYPAIEMSNKSRLSCICWNSYIRNYLASTDYDGIVKLWDAGTGKGFSQYIEHNKRAWSVDFSQVDPTKLASGSDDCTVKLWNINEACSLLHLLFWWLKKRNSLCTIRNIANICCVQFSPHSSHLLAFGSADYKTYCYDLRNVSNPWCILDEHDKAVSFVKFLDSETLVSASTDNTLKLWDLNKTSSTDLSATSILTLKGHTNEKNFVGLSVADGYIACGSETNEVYAYYRSLPMPLTSYKFGSIDPISGKETDDNNGLFVSSVCWKKNSDMLVAANSTGCIKVLQMPAVSVKNIPALTTSDLMTPPQKQSQKQDHCAVVVRRCINNCSSEIMPSKDVFLTFTGTGLRGGVGSDNQLVYYVVFRYLSPLNQAM</sequence>
<proteinExistence type="predicted"/>
<gene>
    <name evidence="1" type="ORF">RHMOL_Rhmol02G0300100</name>
</gene>